<dbReference type="EC" id="3.2.1.52" evidence="3"/>
<dbReference type="OrthoDB" id="47475at2759"/>
<sequence>MRSGRPLRSRPPTATPYHALSMSAGVLLPGNGTGVFRRGVNFRLRVLLVLCVAIVACVLLANVLFIRRERSGITGSLLSKSESDTQMEGASYIEREEAMLERIRHGGRRGHPAVNFPHKIVHLDLKGAPLNVAYVEEVLPLLAKLGATGLLIEYEDMFPYNGLLAEVVAGNAYSKDDIRRILQAAKTNNLIVVPLVQTFGHLEFVLKLHEFKHLRELAHSPQALCPSHNASVAMVHEMLRQVIELHQGYITHIHIGSDEVFVLGECDICQERMAELGWTKSNLFINHVTNVVQFVKKMGVQTILWDDMFRQVDEDVLRKSPLVKLVEVMVWNYAKTINLAGVLGKYVAAGFPGVWAASAFKGASGPSQQMPDFRLHLLNHYSWMQLVRQFADKINLKGIAITGWQRFDHFGALCELFPVGIPALALCLGYLRVGRVDDEMLSDIRAVLKCNRPLPVFEETGYSGIPLICDFPGSQVLANIYQWAELQRAKHQLTSTNQYHGWMTDMNRKYRFSAPEHVIQGTRELPDLISTCTRLRESFLSNLLEVSDKYTAEEWVTTFIGPLQKWLDQLQADTQQMLAKDEWPKRPLIGGAT</sequence>
<evidence type="ECO:0000256" key="2">
    <source>
        <dbReference type="ARBA" id="ARBA00006285"/>
    </source>
</evidence>
<dbReference type="EnsemblMetazoa" id="XM_022816154">
    <property type="protein sequence ID" value="XP_022671889"/>
    <property type="gene ID" value="LOC111254860"/>
</dbReference>
<dbReference type="CDD" id="cd06565">
    <property type="entry name" value="GH20_GcnA-like"/>
    <property type="match status" value="1"/>
</dbReference>
<dbReference type="AlphaFoldDB" id="A0A7M7L0I5"/>
<dbReference type="EnsemblMetazoa" id="XM_022816153">
    <property type="protein sequence ID" value="XP_022671888"/>
    <property type="gene ID" value="LOC111254860"/>
</dbReference>
<evidence type="ECO:0000256" key="1">
    <source>
        <dbReference type="ARBA" id="ARBA00001231"/>
    </source>
</evidence>
<dbReference type="InParanoid" id="A0A7M7L0I5"/>
<dbReference type="Pfam" id="PF00728">
    <property type="entry name" value="Glyco_hydro_20"/>
    <property type="match status" value="1"/>
</dbReference>
<dbReference type="InterPro" id="IPR038901">
    <property type="entry name" value="HEXDC-like"/>
</dbReference>
<comment type="catalytic activity">
    <reaction evidence="1">
        <text>Hydrolysis of terminal non-reducing N-acetyl-D-hexosamine residues in N-acetyl-beta-D-hexosaminides.</text>
        <dbReference type="EC" id="3.2.1.52"/>
    </reaction>
</comment>
<keyword evidence="5" id="KW-1133">Transmembrane helix</keyword>
<name>A0A7M7L0I5_VARDE</name>
<dbReference type="Proteomes" id="UP000594260">
    <property type="component" value="Unplaced"/>
</dbReference>
<evidence type="ECO:0000256" key="5">
    <source>
        <dbReference type="SAM" id="Phobius"/>
    </source>
</evidence>
<dbReference type="OMA" id="GWLKPYN"/>
<evidence type="ECO:0000256" key="4">
    <source>
        <dbReference type="ARBA" id="ARBA00022801"/>
    </source>
</evidence>
<evidence type="ECO:0000259" key="6">
    <source>
        <dbReference type="Pfam" id="PF00728"/>
    </source>
</evidence>
<keyword evidence="5" id="KW-0472">Membrane</keyword>
<dbReference type="InterPro" id="IPR015883">
    <property type="entry name" value="Glyco_hydro_20_cat"/>
</dbReference>
<accession>A0A7M7L0I5</accession>
<keyword evidence="4" id="KW-0378">Hydrolase</keyword>
<keyword evidence="5" id="KW-0812">Transmembrane</keyword>
<keyword evidence="8" id="KW-1185">Reference proteome</keyword>
<dbReference type="Gene3D" id="3.20.20.80">
    <property type="entry name" value="Glycosidases"/>
    <property type="match status" value="1"/>
</dbReference>
<reference evidence="7" key="1">
    <citation type="submission" date="2021-01" db="UniProtKB">
        <authorList>
            <consortium name="EnsemblMetazoa"/>
        </authorList>
    </citation>
    <scope>IDENTIFICATION</scope>
</reference>
<feature type="domain" description="Glycoside hydrolase family 20 catalytic" evidence="6">
    <location>
        <begin position="139"/>
        <end position="335"/>
    </location>
</feature>
<dbReference type="RefSeq" id="XP_022671890.1">
    <property type="nucleotide sequence ID" value="XM_022816155.1"/>
</dbReference>
<dbReference type="PANTHER" id="PTHR21040:SF8">
    <property type="entry name" value="BCDNA.GH04120"/>
    <property type="match status" value="1"/>
</dbReference>
<comment type="similarity">
    <text evidence="2">Belongs to the glycosyl hydrolase 20 family.</text>
</comment>
<organism evidence="7 8">
    <name type="scientific">Varroa destructor</name>
    <name type="common">Honeybee mite</name>
    <dbReference type="NCBI Taxonomy" id="109461"/>
    <lineage>
        <taxon>Eukaryota</taxon>
        <taxon>Metazoa</taxon>
        <taxon>Ecdysozoa</taxon>
        <taxon>Arthropoda</taxon>
        <taxon>Chelicerata</taxon>
        <taxon>Arachnida</taxon>
        <taxon>Acari</taxon>
        <taxon>Parasitiformes</taxon>
        <taxon>Mesostigmata</taxon>
        <taxon>Gamasina</taxon>
        <taxon>Dermanyssoidea</taxon>
        <taxon>Varroidae</taxon>
        <taxon>Varroa</taxon>
    </lineage>
</organism>
<dbReference type="GeneID" id="111254860"/>
<dbReference type="KEGG" id="vde:111254860"/>
<dbReference type="InterPro" id="IPR017853">
    <property type="entry name" value="GH"/>
</dbReference>
<dbReference type="EnsemblMetazoa" id="XM_022816155">
    <property type="protein sequence ID" value="XP_022671890"/>
    <property type="gene ID" value="LOC111254860"/>
</dbReference>
<dbReference type="GO" id="GO:0004563">
    <property type="term" value="F:beta-N-acetylhexosaminidase activity"/>
    <property type="evidence" value="ECO:0007669"/>
    <property type="project" value="UniProtKB-EC"/>
</dbReference>
<dbReference type="RefSeq" id="XP_022671888.1">
    <property type="nucleotide sequence ID" value="XM_022816153.1"/>
</dbReference>
<dbReference type="PANTHER" id="PTHR21040">
    <property type="entry name" value="BCDNA.GH04120"/>
    <property type="match status" value="1"/>
</dbReference>
<evidence type="ECO:0000313" key="7">
    <source>
        <dbReference type="EnsemblMetazoa" id="XP_022671888"/>
    </source>
</evidence>
<dbReference type="GO" id="GO:0005975">
    <property type="term" value="P:carbohydrate metabolic process"/>
    <property type="evidence" value="ECO:0007669"/>
    <property type="project" value="InterPro"/>
</dbReference>
<evidence type="ECO:0000256" key="3">
    <source>
        <dbReference type="ARBA" id="ARBA00012663"/>
    </source>
</evidence>
<dbReference type="RefSeq" id="XP_022671889.1">
    <property type="nucleotide sequence ID" value="XM_022816154.1"/>
</dbReference>
<proteinExistence type="inferred from homology"/>
<evidence type="ECO:0000313" key="8">
    <source>
        <dbReference type="Proteomes" id="UP000594260"/>
    </source>
</evidence>
<protein>
    <recommendedName>
        <fullName evidence="3">beta-N-acetylhexosaminidase</fullName>
        <ecNumber evidence="3">3.2.1.52</ecNumber>
    </recommendedName>
</protein>
<feature type="transmembrane region" description="Helical" evidence="5">
    <location>
        <begin position="46"/>
        <end position="66"/>
    </location>
</feature>
<dbReference type="SUPFAM" id="SSF51445">
    <property type="entry name" value="(Trans)glycosidases"/>
    <property type="match status" value="1"/>
</dbReference>